<dbReference type="InterPro" id="IPR050346">
    <property type="entry name" value="FMO-like"/>
</dbReference>
<evidence type="ECO:0000256" key="4">
    <source>
        <dbReference type="ARBA" id="ARBA00022827"/>
    </source>
</evidence>
<name>A0AAV8YMK7_9CUCU</name>
<evidence type="ECO:0000256" key="2">
    <source>
        <dbReference type="ARBA" id="ARBA00009183"/>
    </source>
</evidence>
<dbReference type="FunFam" id="3.50.50.60:FF:000138">
    <property type="entry name" value="Flavin-containing monooxygenase"/>
    <property type="match status" value="1"/>
</dbReference>
<comment type="cofactor">
    <cofactor evidence="1 8">
        <name>FAD</name>
        <dbReference type="ChEBI" id="CHEBI:57692"/>
    </cofactor>
</comment>
<gene>
    <name evidence="9" type="ORF">NQ318_004138</name>
</gene>
<dbReference type="PIRSF" id="PIRSF000332">
    <property type="entry name" value="FMO"/>
    <property type="match status" value="1"/>
</dbReference>
<protein>
    <recommendedName>
        <fullName evidence="8">Flavin-containing monooxygenase</fullName>
        <ecNumber evidence="8">1.-.-.-</ecNumber>
    </recommendedName>
</protein>
<dbReference type="AlphaFoldDB" id="A0AAV8YMK7"/>
<dbReference type="PRINTS" id="PR00370">
    <property type="entry name" value="FMOXYGENASE"/>
</dbReference>
<organism evidence="9 10">
    <name type="scientific">Aromia moschata</name>
    <dbReference type="NCBI Taxonomy" id="1265417"/>
    <lineage>
        <taxon>Eukaryota</taxon>
        <taxon>Metazoa</taxon>
        <taxon>Ecdysozoa</taxon>
        <taxon>Arthropoda</taxon>
        <taxon>Hexapoda</taxon>
        <taxon>Insecta</taxon>
        <taxon>Pterygota</taxon>
        <taxon>Neoptera</taxon>
        <taxon>Endopterygota</taxon>
        <taxon>Coleoptera</taxon>
        <taxon>Polyphaga</taxon>
        <taxon>Cucujiformia</taxon>
        <taxon>Chrysomeloidea</taxon>
        <taxon>Cerambycidae</taxon>
        <taxon>Cerambycinae</taxon>
        <taxon>Callichromatini</taxon>
        <taxon>Aromia</taxon>
    </lineage>
</organism>
<dbReference type="GO" id="GO:0050660">
    <property type="term" value="F:flavin adenine dinucleotide binding"/>
    <property type="evidence" value="ECO:0007669"/>
    <property type="project" value="InterPro"/>
</dbReference>
<evidence type="ECO:0000256" key="6">
    <source>
        <dbReference type="ARBA" id="ARBA00023002"/>
    </source>
</evidence>
<evidence type="ECO:0000313" key="9">
    <source>
        <dbReference type="EMBL" id="KAJ8952591.1"/>
    </source>
</evidence>
<evidence type="ECO:0000256" key="5">
    <source>
        <dbReference type="ARBA" id="ARBA00022857"/>
    </source>
</evidence>
<dbReference type="GO" id="GO:0050661">
    <property type="term" value="F:NADP binding"/>
    <property type="evidence" value="ECO:0007669"/>
    <property type="project" value="InterPro"/>
</dbReference>
<dbReference type="Pfam" id="PF00743">
    <property type="entry name" value="FMO-like"/>
    <property type="match status" value="2"/>
</dbReference>
<proteinExistence type="inferred from homology"/>
<dbReference type="InterPro" id="IPR000960">
    <property type="entry name" value="Flavin_mOase"/>
</dbReference>
<keyword evidence="3 8" id="KW-0285">Flavoprotein</keyword>
<evidence type="ECO:0000256" key="3">
    <source>
        <dbReference type="ARBA" id="ARBA00022630"/>
    </source>
</evidence>
<dbReference type="Proteomes" id="UP001162162">
    <property type="component" value="Unassembled WGS sequence"/>
</dbReference>
<evidence type="ECO:0000256" key="8">
    <source>
        <dbReference type="RuleBase" id="RU361177"/>
    </source>
</evidence>
<reference evidence="9" key="1">
    <citation type="journal article" date="2023" name="Insect Mol. Biol.">
        <title>Genome sequencing provides insights into the evolution of gene families encoding plant cell wall-degrading enzymes in longhorned beetles.</title>
        <authorList>
            <person name="Shin N.R."/>
            <person name="Okamura Y."/>
            <person name="Kirsch R."/>
            <person name="Pauchet Y."/>
        </authorList>
    </citation>
    <scope>NUCLEOTIDE SEQUENCE</scope>
    <source>
        <strain evidence="9">AMC_N1</strain>
    </source>
</reference>
<comment type="similarity">
    <text evidence="2 8">Belongs to the FMO family.</text>
</comment>
<accession>A0AAV8YMK7</accession>
<keyword evidence="6 8" id="KW-0560">Oxidoreductase</keyword>
<dbReference type="GO" id="GO:0004499">
    <property type="term" value="F:N,N-dimethylaniline monooxygenase activity"/>
    <property type="evidence" value="ECO:0007669"/>
    <property type="project" value="InterPro"/>
</dbReference>
<keyword evidence="5" id="KW-0521">NADP</keyword>
<comment type="caution">
    <text evidence="9">The sequence shown here is derived from an EMBL/GenBank/DDBJ whole genome shotgun (WGS) entry which is preliminary data.</text>
</comment>
<evidence type="ECO:0000313" key="10">
    <source>
        <dbReference type="Proteomes" id="UP001162162"/>
    </source>
</evidence>
<dbReference type="SUPFAM" id="SSF51905">
    <property type="entry name" value="FAD/NAD(P)-binding domain"/>
    <property type="match status" value="2"/>
</dbReference>
<evidence type="ECO:0000256" key="7">
    <source>
        <dbReference type="ARBA" id="ARBA00023033"/>
    </source>
</evidence>
<keyword evidence="10" id="KW-1185">Reference proteome</keyword>
<dbReference type="EC" id="1.-.-.-" evidence="8"/>
<dbReference type="PANTHER" id="PTHR23023">
    <property type="entry name" value="DIMETHYLANILINE MONOOXYGENASE"/>
    <property type="match status" value="1"/>
</dbReference>
<keyword evidence="7 8" id="KW-0503">Monooxygenase</keyword>
<dbReference type="InterPro" id="IPR036188">
    <property type="entry name" value="FAD/NAD-bd_sf"/>
</dbReference>
<dbReference type="Gene3D" id="3.50.50.60">
    <property type="entry name" value="FAD/NAD(P)-binding domain"/>
    <property type="match status" value="2"/>
</dbReference>
<keyword evidence="4 8" id="KW-0274">FAD</keyword>
<dbReference type="InterPro" id="IPR020946">
    <property type="entry name" value="Flavin_mOase-like"/>
</dbReference>
<sequence>MKIAIIGAGAAGLAALRHSLDDGHECVAFEKTGAIGGTWNYVDEVGTDEYGLPIHSSMYKGLRTNLPKELMQYEDFPYTEPERSYLFQPEVLNYMNKYVDFFKLLPHIKLFTHVQLVEPLPEEKWKITIKDLKTGKTEENVYDAVFVCVGNYSVPKVPEMDGISKFEGKVIHSHKYRTSNPFTARRVLVVGAGPSGVDISSIISDVADKVFVSIRSSTFLNLSEKITVKQEIEYFEKHSVVFKDGTKEDIDDVIFCTGYIYSYPFLSPTCAIKVENNWVKHLYKQIVNIQHPTMGFIGIPFRIIPFPVVGIQVRFFLAFLKGNVKISKDEMMRELNEYMLKKEEETGAARQAHFLGLEQGWYMDDLADTANIKRVPPVIYKLYHHIHTFAKGKRHLSYKILNDNEFIEIS</sequence>
<dbReference type="EMBL" id="JAPWTK010000066">
    <property type="protein sequence ID" value="KAJ8952591.1"/>
    <property type="molecule type" value="Genomic_DNA"/>
</dbReference>
<evidence type="ECO:0000256" key="1">
    <source>
        <dbReference type="ARBA" id="ARBA00001974"/>
    </source>
</evidence>